<gene>
    <name evidence="3" type="primary">ABSGL_11911.1 scaffold 12357</name>
</gene>
<keyword evidence="4" id="KW-1185">Reference proteome</keyword>
<dbReference type="STRING" id="4829.A0A168R3J8"/>
<dbReference type="InterPro" id="IPR039258">
    <property type="entry name" value="ZNF511"/>
</dbReference>
<feature type="compositionally biased region" description="Basic and acidic residues" evidence="1">
    <location>
        <begin position="285"/>
        <end position="297"/>
    </location>
</feature>
<dbReference type="EMBL" id="LT554489">
    <property type="protein sequence ID" value="SAM06035.1"/>
    <property type="molecule type" value="Genomic_DNA"/>
</dbReference>
<evidence type="ECO:0000313" key="4">
    <source>
        <dbReference type="Proteomes" id="UP000078561"/>
    </source>
</evidence>
<reference evidence="3" key="1">
    <citation type="submission" date="2016-04" db="EMBL/GenBank/DDBJ databases">
        <authorList>
            <person name="Evans L.H."/>
            <person name="Alamgir A."/>
            <person name="Owens N."/>
            <person name="Weber N.D."/>
            <person name="Virtaneva K."/>
            <person name="Barbian K."/>
            <person name="Babar A."/>
            <person name="Rosenke K."/>
        </authorList>
    </citation>
    <scope>NUCLEOTIDE SEQUENCE [LARGE SCALE GENOMIC DNA]</scope>
    <source>
        <strain evidence="3">CBS 101.48</strain>
    </source>
</reference>
<evidence type="ECO:0000313" key="3">
    <source>
        <dbReference type="EMBL" id="SAM06035.1"/>
    </source>
</evidence>
<feature type="compositionally biased region" description="Polar residues" evidence="1">
    <location>
        <begin position="275"/>
        <end position="284"/>
    </location>
</feature>
<dbReference type="SMART" id="SM00355">
    <property type="entry name" value="ZnF_C2H2"/>
    <property type="match status" value="3"/>
</dbReference>
<accession>A0A168R3J8</accession>
<dbReference type="AlphaFoldDB" id="A0A168R3J8"/>
<dbReference type="InParanoid" id="A0A168R3J8"/>
<dbReference type="PROSITE" id="PS00028">
    <property type="entry name" value="ZINC_FINGER_C2H2_1"/>
    <property type="match status" value="1"/>
</dbReference>
<dbReference type="InterPro" id="IPR013087">
    <property type="entry name" value="Znf_C2H2_type"/>
</dbReference>
<evidence type="ECO:0000256" key="1">
    <source>
        <dbReference type="SAM" id="MobiDB-lite"/>
    </source>
</evidence>
<dbReference type="OrthoDB" id="18440at2759"/>
<feature type="domain" description="C2H2-type" evidence="2">
    <location>
        <begin position="135"/>
        <end position="158"/>
    </location>
</feature>
<dbReference type="PANTHER" id="PTHR21354:SF0">
    <property type="entry name" value="ZINC FINGER PROTEIN 511"/>
    <property type="match status" value="1"/>
</dbReference>
<feature type="region of interest" description="Disordered" evidence="1">
    <location>
        <begin position="263"/>
        <end position="317"/>
    </location>
</feature>
<evidence type="ECO:0000259" key="2">
    <source>
        <dbReference type="PROSITE" id="PS00028"/>
    </source>
</evidence>
<feature type="compositionally biased region" description="Basic residues" evidence="1">
    <location>
        <begin position="179"/>
        <end position="191"/>
    </location>
</feature>
<feature type="region of interest" description="Disordered" evidence="1">
    <location>
        <begin position="179"/>
        <end position="224"/>
    </location>
</feature>
<dbReference type="Proteomes" id="UP000078561">
    <property type="component" value="Unassembled WGS sequence"/>
</dbReference>
<proteinExistence type="predicted"/>
<organism evidence="3">
    <name type="scientific">Absidia glauca</name>
    <name type="common">Pin mould</name>
    <dbReference type="NCBI Taxonomy" id="4829"/>
    <lineage>
        <taxon>Eukaryota</taxon>
        <taxon>Fungi</taxon>
        <taxon>Fungi incertae sedis</taxon>
        <taxon>Mucoromycota</taxon>
        <taxon>Mucoromycotina</taxon>
        <taxon>Mucoromycetes</taxon>
        <taxon>Mucorales</taxon>
        <taxon>Cunninghamellaceae</taxon>
        <taxon>Absidia</taxon>
    </lineage>
</organism>
<sequence length="317" mass="36514">MFTSPIYTPTKRIFNCNDEFFTEGNIALRAYWLERDASTQLDASMIREEASTLSTTYNDRPIFCELPSCIQRHGHPVSFPSLVAYESHYEALHRNTCSICNLSFPGAHWLALHLDEQHNVLNQIRKDRGDKIYECYVETCTKHFISPKMRRLHLIDMHGYPKFFPFDIVVTGTMSIKRRQQRLEQHHRRRIRLEQQHSLSTTPKEDGKEDTMEDNSNHAALPTEASDMDVDVLAAGFARMKIPATISFGRGSKQVWNRKQHYGLPAKKTQHKNNEATATGTSNKKAQESMKMDEAKPNRRARRLAAAETTKTSMDLE</sequence>
<dbReference type="PANTHER" id="PTHR21354">
    <property type="entry name" value="ZINC FINGER PROTEIN 511"/>
    <property type="match status" value="1"/>
</dbReference>
<protein>
    <recommendedName>
        <fullName evidence="2">C2H2-type domain-containing protein</fullName>
    </recommendedName>
</protein>
<name>A0A168R3J8_ABSGL</name>